<evidence type="ECO:0000256" key="2">
    <source>
        <dbReference type="ARBA" id="ARBA00022803"/>
    </source>
</evidence>
<dbReference type="SUPFAM" id="SSF48452">
    <property type="entry name" value="TPR-like"/>
    <property type="match status" value="1"/>
</dbReference>
<dbReference type="Gene3D" id="1.25.40.10">
    <property type="entry name" value="Tetratricopeptide repeat domain"/>
    <property type="match status" value="1"/>
</dbReference>
<dbReference type="RefSeq" id="WP_209147872.1">
    <property type="nucleotide sequence ID" value="NZ_JAGHKP010000004.1"/>
</dbReference>
<comment type="caution">
    <text evidence="5">The sequence shown here is derived from an EMBL/GenBank/DDBJ whole genome shotgun (WGS) entry which is preliminary data.</text>
</comment>
<dbReference type="PROSITE" id="PS50293">
    <property type="entry name" value="TPR_REGION"/>
    <property type="match status" value="1"/>
</dbReference>
<dbReference type="InterPro" id="IPR019734">
    <property type="entry name" value="TPR_rpt"/>
</dbReference>
<dbReference type="EMBL" id="JAGHKP010000004">
    <property type="protein sequence ID" value="MBO9154758.1"/>
    <property type="molecule type" value="Genomic_DNA"/>
</dbReference>
<protein>
    <submittedName>
        <fullName evidence="5">Tetratricopeptide repeat protein</fullName>
    </submittedName>
</protein>
<accession>A0ABS3YJ92</accession>
<dbReference type="Pfam" id="PF00515">
    <property type="entry name" value="TPR_1"/>
    <property type="match status" value="1"/>
</dbReference>
<reference evidence="6" key="1">
    <citation type="submission" date="2021-03" db="EMBL/GenBank/DDBJ databases">
        <title>Assistant Professor.</title>
        <authorList>
            <person name="Huq M.A."/>
        </authorList>
    </citation>
    <scope>NUCLEOTIDE SEQUENCE [LARGE SCALE GENOMIC DNA]</scope>
    <source>
        <strain evidence="6">MAH-28</strain>
    </source>
</reference>
<dbReference type="Proteomes" id="UP000679126">
    <property type="component" value="Unassembled WGS sequence"/>
</dbReference>
<keyword evidence="6" id="KW-1185">Reference proteome</keyword>
<proteinExistence type="predicted"/>
<dbReference type="SMART" id="SM00028">
    <property type="entry name" value="TPR"/>
    <property type="match status" value="2"/>
</dbReference>
<dbReference type="Pfam" id="PF07661">
    <property type="entry name" value="MORN_2"/>
    <property type="match status" value="4"/>
</dbReference>
<keyword evidence="2 3" id="KW-0802">TPR repeat</keyword>
<keyword evidence="4" id="KW-0732">Signal</keyword>
<dbReference type="InterPro" id="IPR011990">
    <property type="entry name" value="TPR-like_helical_dom_sf"/>
</dbReference>
<evidence type="ECO:0000256" key="4">
    <source>
        <dbReference type="SAM" id="SignalP"/>
    </source>
</evidence>
<sequence>MKYTVILTLTLLLTVRFSYAQQEQKVAYIVDSVTVVHDPEPGNEILQDDIADVTIIKNKDTLKLLGFENFDAAAYLFTKAYRSRPEEIRKIPSTYQMKKTDSLWYFRDAPYTGPVINYYYSGKKFQEGTFKDGKAEGTRKMYFQNGKVLMERSYSNGREHGLEQEYYRNGALKQKGEFVNGKEEGVWEIYFPNGQIKQRSTFKNGQIDGETTIYYSSGKVLAVEVTKKGKTSPDKRLDKIHDALKKSQAKYREGDTKTALKYCTKAIETDSTYAEAYFNRGTIKLNNLQFDEAIADFDKALSIEPYFYKAMTNRAYAKIRKCQFSGSRQLGSTHGVRVLATKKDTKIPEQELTLICGDLKQAYFLGDDQQSVTDGLAEFCGGVNAQ</sequence>
<evidence type="ECO:0000256" key="1">
    <source>
        <dbReference type="ARBA" id="ARBA00022737"/>
    </source>
</evidence>
<dbReference type="SUPFAM" id="SSF82185">
    <property type="entry name" value="Histone H3 K4-specific methyltransferase SET7/9 N-terminal domain"/>
    <property type="match status" value="1"/>
</dbReference>
<dbReference type="PROSITE" id="PS50005">
    <property type="entry name" value="TPR"/>
    <property type="match status" value="1"/>
</dbReference>
<organism evidence="5 6">
    <name type="scientific">Chitinophaga chungangae</name>
    <dbReference type="NCBI Taxonomy" id="2821488"/>
    <lineage>
        <taxon>Bacteria</taxon>
        <taxon>Pseudomonadati</taxon>
        <taxon>Bacteroidota</taxon>
        <taxon>Chitinophagia</taxon>
        <taxon>Chitinophagales</taxon>
        <taxon>Chitinophagaceae</taxon>
        <taxon>Chitinophaga</taxon>
    </lineage>
</organism>
<dbReference type="Gene3D" id="3.90.930.1">
    <property type="match status" value="1"/>
</dbReference>
<feature type="chain" id="PRO_5045680946" evidence="4">
    <location>
        <begin position="21"/>
        <end position="386"/>
    </location>
</feature>
<evidence type="ECO:0000256" key="3">
    <source>
        <dbReference type="PROSITE-ProRule" id="PRU00339"/>
    </source>
</evidence>
<name>A0ABS3YJ92_9BACT</name>
<feature type="repeat" description="TPR" evidence="3">
    <location>
        <begin position="274"/>
        <end position="307"/>
    </location>
</feature>
<keyword evidence="1" id="KW-0677">Repeat</keyword>
<evidence type="ECO:0000313" key="5">
    <source>
        <dbReference type="EMBL" id="MBO9154758.1"/>
    </source>
</evidence>
<evidence type="ECO:0000313" key="6">
    <source>
        <dbReference type="Proteomes" id="UP000679126"/>
    </source>
</evidence>
<gene>
    <name evidence="5" type="ORF">J7I43_21200</name>
</gene>
<dbReference type="InterPro" id="IPR050498">
    <property type="entry name" value="Ycf3"/>
</dbReference>
<dbReference type="InterPro" id="IPR011652">
    <property type="entry name" value="MORN_2"/>
</dbReference>
<feature type="signal peptide" evidence="4">
    <location>
        <begin position="1"/>
        <end position="20"/>
    </location>
</feature>
<dbReference type="PANTHER" id="PTHR44858:SF1">
    <property type="entry name" value="UDP-N-ACETYLGLUCOSAMINE--PEPTIDE N-ACETYLGLUCOSAMINYLTRANSFERASE SPINDLY-RELATED"/>
    <property type="match status" value="1"/>
</dbReference>
<dbReference type="PANTHER" id="PTHR44858">
    <property type="entry name" value="TETRATRICOPEPTIDE REPEAT PROTEIN 6"/>
    <property type="match status" value="1"/>
</dbReference>